<dbReference type="EMBL" id="JBFXLQ010000064">
    <property type="protein sequence ID" value="KAL2862661.1"/>
    <property type="molecule type" value="Genomic_DNA"/>
</dbReference>
<organism evidence="1 2">
    <name type="scientific">Aspergillus lucknowensis</name>
    <dbReference type="NCBI Taxonomy" id="176173"/>
    <lineage>
        <taxon>Eukaryota</taxon>
        <taxon>Fungi</taxon>
        <taxon>Dikarya</taxon>
        <taxon>Ascomycota</taxon>
        <taxon>Pezizomycotina</taxon>
        <taxon>Eurotiomycetes</taxon>
        <taxon>Eurotiomycetidae</taxon>
        <taxon>Eurotiales</taxon>
        <taxon>Aspergillaceae</taxon>
        <taxon>Aspergillus</taxon>
        <taxon>Aspergillus subgen. Nidulantes</taxon>
    </lineage>
</organism>
<dbReference type="GeneID" id="98141928"/>
<keyword evidence="2" id="KW-1185">Reference proteome</keyword>
<sequence length="188" mass="20601">MRERNTDVQHSCGVFVTEKSGPEGEKVWICAPIAGPSSLNESACRVDQQNIPGLRCPHSESSGRAHPGWRHRELEKNSCWAIEEVSFRFQLLIRSKSCVKQPKKEKGDWQGKVSMVDCVLIYPPEPAGSTVSAQGSGFSCSLLPARSSSCCGRSSVARTHRADHQHPVMGVMSFATASGWFPGFKDLL</sequence>
<gene>
    <name evidence="1" type="ORF">BJX67DRAFT_294408</name>
</gene>
<proteinExistence type="predicted"/>
<dbReference type="Proteomes" id="UP001610432">
    <property type="component" value="Unassembled WGS sequence"/>
</dbReference>
<protein>
    <submittedName>
        <fullName evidence="1">Uncharacterized protein</fullName>
    </submittedName>
</protein>
<dbReference type="RefSeq" id="XP_070881640.1">
    <property type="nucleotide sequence ID" value="XM_071026856.1"/>
</dbReference>
<reference evidence="1 2" key="1">
    <citation type="submission" date="2024-07" db="EMBL/GenBank/DDBJ databases">
        <title>Section-level genome sequencing and comparative genomics of Aspergillus sections Usti and Cavernicolus.</title>
        <authorList>
            <consortium name="Lawrence Berkeley National Laboratory"/>
            <person name="Nybo J.L."/>
            <person name="Vesth T.C."/>
            <person name="Theobald S."/>
            <person name="Frisvad J.C."/>
            <person name="Larsen T.O."/>
            <person name="Kjaerboelling I."/>
            <person name="Rothschild-Mancinelli K."/>
            <person name="Lyhne E.K."/>
            <person name="Kogle M.E."/>
            <person name="Barry K."/>
            <person name="Clum A."/>
            <person name="Na H."/>
            <person name="Ledsgaard L."/>
            <person name="Lin J."/>
            <person name="Lipzen A."/>
            <person name="Kuo A."/>
            <person name="Riley R."/>
            <person name="Mondo S."/>
            <person name="Labutti K."/>
            <person name="Haridas S."/>
            <person name="Pangalinan J."/>
            <person name="Salamov A.A."/>
            <person name="Simmons B.A."/>
            <person name="Magnuson J.K."/>
            <person name="Chen J."/>
            <person name="Drula E."/>
            <person name="Henrissat B."/>
            <person name="Wiebenga A."/>
            <person name="Lubbers R.J."/>
            <person name="Gomes A.C."/>
            <person name="Macurrencykelacurrency M.R."/>
            <person name="Stajich J."/>
            <person name="Grigoriev I.V."/>
            <person name="Mortensen U.H."/>
            <person name="De Vries R.P."/>
            <person name="Baker S.E."/>
            <person name="Andersen M.R."/>
        </authorList>
    </citation>
    <scope>NUCLEOTIDE SEQUENCE [LARGE SCALE GENOMIC DNA]</scope>
    <source>
        <strain evidence="1 2">CBS 449.75</strain>
    </source>
</reference>
<evidence type="ECO:0000313" key="1">
    <source>
        <dbReference type="EMBL" id="KAL2862661.1"/>
    </source>
</evidence>
<evidence type="ECO:0000313" key="2">
    <source>
        <dbReference type="Proteomes" id="UP001610432"/>
    </source>
</evidence>
<name>A0ABR4LDY8_9EURO</name>
<comment type="caution">
    <text evidence="1">The sequence shown here is derived from an EMBL/GenBank/DDBJ whole genome shotgun (WGS) entry which is preliminary data.</text>
</comment>
<accession>A0ABR4LDY8</accession>